<reference evidence="1 2" key="1">
    <citation type="submission" date="2013-08" db="EMBL/GenBank/DDBJ databases">
        <title>Genome of Pontibacillus chungwhensis.</title>
        <authorList>
            <person name="Wang Q."/>
            <person name="Wang G."/>
        </authorList>
    </citation>
    <scope>NUCLEOTIDE SEQUENCE [LARGE SCALE GENOMIC DNA]</scope>
    <source>
        <strain evidence="1 2">BH030062</strain>
    </source>
</reference>
<dbReference type="OrthoDB" id="9811025at2"/>
<sequence length="435" mass="52010">MVFLKELKPYTTSELKQKLELNSNEWEDFLAEMQRLRMLEWKRSDVCSVSYVGFMEWHEKFVFCLPKYVEDVSDKSHANALMSLFMEYAKRENLDEYELDTMGDEVTEENFNYLATADFILGDYFENGLYSNEKKLYELNGEGEINWNKTIEEHDAYMSNGQPFYLDLVTEATFNDEEDFVRLIHKYVLTECSLYMRELSFLDYFNYPPLDFEVEWEEIGSLEYALYHIENEMHQQFSDQKLSILKTLYFFLAREKGANAWDHLKLFGTRTFHVVWEKVLGYVLHNQYDDYKSYIPKPIWTDARTGRGTETETIIPDILRNDKEHKRFYIMDAKYYTTTFDHRGKLKNNVPGVGDVSKQYLYEQALKLSPEFDGYQWENVFLMPSYMQSEVFGSVRLPFMGDMKDIQLVRLNTKEVYRSYLNQSEFNLSLVYDER</sequence>
<evidence type="ECO:0000313" key="1">
    <source>
        <dbReference type="EMBL" id="KGP91318.1"/>
    </source>
</evidence>
<protein>
    <recommendedName>
        <fullName evidence="3">Restriction endonuclease</fullName>
    </recommendedName>
</protein>
<gene>
    <name evidence="1" type="ORF">N780_08610</name>
</gene>
<dbReference type="Proteomes" id="UP000030153">
    <property type="component" value="Unassembled WGS sequence"/>
</dbReference>
<name>A0A0A2UX59_9BACI</name>
<accession>A0A0A2UX59</accession>
<dbReference type="STRING" id="1385513.N780_08610"/>
<proteinExistence type="predicted"/>
<dbReference type="EMBL" id="AVBG01000007">
    <property type="protein sequence ID" value="KGP91318.1"/>
    <property type="molecule type" value="Genomic_DNA"/>
</dbReference>
<dbReference type="AlphaFoldDB" id="A0A0A2UX59"/>
<evidence type="ECO:0000313" key="2">
    <source>
        <dbReference type="Proteomes" id="UP000030153"/>
    </source>
</evidence>
<organism evidence="1 2">
    <name type="scientific">Pontibacillus chungwhensis BH030062</name>
    <dbReference type="NCBI Taxonomy" id="1385513"/>
    <lineage>
        <taxon>Bacteria</taxon>
        <taxon>Bacillati</taxon>
        <taxon>Bacillota</taxon>
        <taxon>Bacilli</taxon>
        <taxon>Bacillales</taxon>
        <taxon>Bacillaceae</taxon>
        <taxon>Pontibacillus</taxon>
    </lineage>
</organism>
<dbReference type="Pfam" id="PF09563">
    <property type="entry name" value="RE_LlaJI"/>
    <property type="match status" value="1"/>
</dbReference>
<evidence type="ECO:0008006" key="3">
    <source>
        <dbReference type="Google" id="ProtNLM"/>
    </source>
</evidence>
<comment type="caution">
    <text evidence="1">The sequence shown here is derived from an EMBL/GenBank/DDBJ whole genome shotgun (WGS) entry which is preliminary data.</text>
</comment>
<dbReference type="RefSeq" id="WP_036783662.1">
    <property type="nucleotide sequence ID" value="NZ_AVBG01000007.1"/>
</dbReference>
<dbReference type="eggNOG" id="ENOG502ZBUR">
    <property type="taxonomic scope" value="Bacteria"/>
</dbReference>
<dbReference type="InterPro" id="IPR018579">
    <property type="entry name" value="Restrct_endonuc_II_LlaJI"/>
</dbReference>
<keyword evidence="2" id="KW-1185">Reference proteome</keyword>